<comment type="caution">
    <text evidence="2">The sequence shown here is derived from an EMBL/GenBank/DDBJ whole genome shotgun (WGS) entry which is preliminary data.</text>
</comment>
<evidence type="ECO:0000313" key="2">
    <source>
        <dbReference type="EMBL" id="KAG8365484.1"/>
    </source>
</evidence>
<dbReference type="Proteomes" id="UP000826271">
    <property type="component" value="Unassembled WGS sequence"/>
</dbReference>
<name>A0AAV6W5X6_9LAMI</name>
<feature type="region of interest" description="Disordered" evidence="1">
    <location>
        <begin position="25"/>
        <end position="58"/>
    </location>
</feature>
<sequence length="72" mass="8346">MKSISEAPPAVKSIYESPAAKNVVKEEEKLTSDGLRPDERFKQLKEQEARKRQQKEDEKKKVFMLCQVVLIL</sequence>
<dbReference type="AlphaFoldDB" id="A0AAV6W5X6"/>
<reference evidence="2" key="1">
    <citation type="submission" date="2019-10" db="EMBL/GenBank/DDBJ databases">
        <authorList>
            <person name="Zhang R."/>
            <person name="Pan Y."/>
            <person name="Wang J."/>
            <person name="Ma R."/>
            <person name="Yu S."/>
        </authorList>
    </citation>
    <scope>NUCLEOTIDE SEQUENCE</scope>
    <source>
        <strain evidence="2">LA-IB0</strain>
        <tissue evidence="2">Leaf</tissue>
    </source>
</reference>
<accession>A0AAV6W5X6</accession>
<organism evidence="2 3">
    <name type="scientific">Buddleja alternifolia</name>
    <dbReference type="NCBI Taxonomy" id="168488"/>
    <lineage>
        <taxon>Eukaryota</taxon>
        <taxon>Viridiplantae</taxon>
        <taxon>Streptophyta</taxon>
        <taxon>Embryophyta</taxon>
        <taxon>Tracheophyta</taxon>
        <taxon>Spermatophyta</taxon>
        <taxon>Magnoliopsida</taxon>
        <taxon>eudicotyledons</taxon>
        <taxon>Gunneridae</taxon>
        <taxon>Pentapetalae</taxon>
        <taxon>asterids</taxon>
        <taxon>lamiids</taxon>
        <taxon>Lamiales</taxon>
        <taxon>Scrophulariaceae</taxon>
        <taxon>Buddlejeae</taxon>
        <taxon>Buddleja</taxon>
    </lineage>
</organism>
<gene>
    <name evidence="2" type="ORF">BUALT_Bualt18G0109600</name>
</gene>
<evidence type="ECO:0000256" key="1">
    <source>
        <dbReference type="SAM" id="MobiDB-lite"/>
    </source>
</evidence>
<evidence type="ECO:0000313" key="3">
    <source>
        <dbReference type="Proteomes" id="UP000826271"/>
    </source>
</evidence>
<proteinExistence type="predicted"/>
<protein>
    <submittedName>
        <fullName evidence="2">Uncharacterized protein</fullName>
    </submittedName>
</protein>
<dbReference type="EMBL" id="WHWC01000018">
    <property type="protein sequence ID" value="KAG8365484.1"/>
    <property type="molecule type" value="Genomic_DNA"/>
</dbReference>
<keyword evidence="3" id="KW-1185">Reference proteome</keyword>